<dbReference type="OrthoDB" id="329095at2"/>
<dbReference type="PANTHER" id="PTHR35580">
    <property type="entry name" value="CELL SURFACE GLYCOPROTEIN (S-LAYER PROTEIN)-LIKE PROTEIN"/>
    <property type="match status" value="1"/>
</dbReference>
<dbReference type="PROSITE" id="PS51257">
    <property type="entry name" value="PROKAR_LIPOPROTEIN"/>
    <property type="match status" value="1"/>
</dbReference>
<dbReference type="RefSeq" id="WP_100707881.1">
    <property type="nucleotide sequence ID" value="NZ_NPDL01000009.1"/>
</dbReference>
<name>A0A2M9X9F4_9LEPT</name>
<evidence type="ECO:0008006" key="4">
    <source>
        <dbReference type="Google" id="ProtNLM"/>
    </source>
</evidence>
<dbReference type="Proteomes" id="UP000232196">
    <property type="component" value="Unassembled WGS sequence"/>
</dbReference>
<accession>A0A2M9X9F4</accession>
<dbReference type="InterPro" id="IPR010620">
    <property type="entry name" value="SBBP_repeat"/>
</dbReference>
<dbReference type="EMBL" id="NPDN01000009">
    <property type="protein sequence ID" value="PJZ24284.1"/>
    <property type="molecule type" value="Genomic_DNA"/>
</dbReference>
<evidence type="ECO:0000313" key="3">
    <source>
        <dbReference type="Proteomes" id="UP000232196"/>
    </source>
</evidence>
<dbReference type="Pfam" id="PF06739">
    <property type="entry name" value="SBBP"/>
    <property type="match status" value="1"/>
</dbReference>
<dbReference type="PANTHER" id="PTHR35580:SF1">
    <property type="entry name" value="PHYTASE-LIKE DOMAIN-CONTAINING PROTEIN"/>
    <property type="match status" value="1"/>
</dbReference>
<comment type="caution">
    <text evidence="2">The sequence shown here is derived from an EMBL/GenBank/DDBJ whole genome shotgun (WGS) entry which is preliminary data.</text>
</comment>
<dbReference type="SUPFAM" id="SSF63829">
    <property type="entry name" value="Calcium-dependent phosphotriesterase"/>
    <property type="match status" value="1"/>
</dbReference>
<feature type="signal peptide" evidence="1">
    <location>
        <begin position="1"/>
        <end position="22"/>
    </location>
</feature>
<keyword evidence="3" id="KW-1185">Reference proteome</keyword>
<evidence type="ECO:0000256" key="1">
    <source>
        <dbReference type="SAM" id="SignalP"/>
    </source>
</evidence>
<organism evidence="2 3">
    <name type="scientific">Leptospira hartskeerlii</name>
    <dbReference type="NCBI Taxonomy" id="2023177"/>
    <lineage>
        <taxon>Bacteria</taxon>
        <taxon>Pseudomonadati</taxon>
        <taxon>Spirochaetota</taxon>
        <taxon>Spirochaetia</taxon>
        <taxon>Leptospirales</taxon>
        <taxon>Leptospiraceae</taxon>
        <taxon>Leptospira</taxon>
    </lineage>
</organism>
<evidence type="ECO:0000313" key="2">
    <source>
        <dbReference type="EMBL" id="PJZ24284.1"/>
    </source>
</evidence>
<dbReference type="InterPro" id="IPR052918">
    <property type="entry name" value="Motility_Chemotaxis_Reg"/>
</dbReference>
<dbReference type="AlphaFoldDB" id="A0A2M9X9F4"/>
<feature type="chain" id="PRO_5014948820" description="Beta-propeller repeat protein" evidence="1">
    <location>
        <begin position="23"/>
        <end position="455"/>
    </location>
</feature>
<reference evidence="2 3" key="1">
    <citation type="submission" date="2017-07" db="EMBL/GenBank/DDBJ databases">
        <title>Leptospira spp. isolated from tropical soils.</title>
        <authorList>
            <person name="Thibeaux R."/>
            <person name="Iraola G."/>
            <person name="Ferres I."/>
            <person name="Bierque E."/>
            <person name="Girault D."/>
            <person name="Soupe-Gilbert M.-E."/>
            <person name="Picardeau M."/>
            <person name="Goarant C."/>
        </authorList>
    </citation>
    <scope>NUCLEOTIDE SEQUENCE [LARGE SCALE GENOMIC DNA]</scope>
    <source>
        <strain evidence="2 3">MCA1-C-A1</strain>
    </source>
</reference>
<keyword evidence="1" id="KW-0732">Signal</keyword>
<protein>
    <recommendedName>
        <fullName evidence="4">Beta-propeller repeat protein</fullName>
    </recommendedName>
</protein>
<sequence>MRIFRIYSLSFLLLFFMSSCEPSQGTNLLSLVVLLSQPENNGNVDDGKLHESECMHNYDNIGRNYTFTTAIFQDSQGAIYIAGNTEENLGGTNPQNRATPYVLKFTSINDCREWVRTFVDTLGNGEISSAAIDSNANIYILGYSGSATIGAETCYSGTCNFLTKLDKDGNIVWSKLLTSITSAVSQKLTLDSSSNIYLIGSTSSAVNGQNPSGTGDAFIIKLDTDGTLISSLLLGVSGKYTYGEMVSVDPNGNIYFAGKTNGSLGGQTPYANGTTAYLAKYNASLSQEWVRYVGVGVNPNSYKFTGIIFDPTGNVYFGGNFNGTGYVEGNQYLGSNNSLIYKFNSSGTKQWYHVIGSSGGGTQAVTLSYAPNNQIMVYGTAIGTVNNQSTNGYSITFRAFYEQNGTYVGLGLWGTPNTNWNATSVHYSGTGSSYYSYNISNSPSPGVKGGFTSGF</sequence>
<proteinExistence type="predicted"/>
<gene>
    <name evidence="2" type="ORF">CH357_16585</name>
</gene>